<comment type="caution">
    <text evidence="8">The sequence shown here is derived from an EMBL/GenBank/DDBJ whole genome shotgun (WGS) entry which is preliminary data.</text>
</comment>
<feature type="region of interest" description="Disordered" evidence="6">
    <location>
        <begin position="350"/>
        <end position="386"/>
    </location>
</feature>
<evidence type="ECO:0000259" key="7">
    <source>
        <dbReference type="PROSITE" id="PS50105"/>
    </source>
</evidence>
<dbReference type="Gene3D" id="1.10.150.50">
    <property type="entry name" value="Transcription Factor, Ets-1"/>
    <property type="match status" value="1"/>
</dbReference>
<evidence type="ECO:0000313" key="8">
    <source>
        <dbReference type="EMBL" id="KAI7837835.1"/>
    </source>
</evidence>
<dbReference type="GO" id="GO:0005634">
    <property type="term" value="C:nucleus"/>
    <property type="evidence" value="ECO:0007669"/>
    <property type="project" value="UniProtKB-SubCell"/>
</dbReference>
<dbReference type="GO" id="GO:0035312">
    <property type="term" value="F:5'-3' DNA exonuclease activity"/>
    <property type="evidence" value="ECO:0007669"/>
    <property type="project" value="TreeGrafter"/>
</dbReference>
<dbReference type="InterPro" id="IPR011084">
    <property type="entry name" value="DRMBL"/>
</dbReference>
<feature type="region of interest" description="Disordered" evidence="6">
    <location>
        <begin position="243"/>
        <end position="262"/>
    </location>
</feature>
<dbReference type="GO" id="GO:0006303">
    <property type="term" value="P:double-strand break repair via nonhomologous end joining"/>
    <property type="evidence" value="ECO:0007669"/>
    <property type="project" value="TreeGrafter"/>
</dbReference>
<dbReference type="InterPro" id="IPR013761">
    <property type="entry name" value="SAM/pointed_sf"/>
</dbReference>
<keyword evidence="5" id="KW-0539">Nucleus</keyword>
<dbReference type="SUPFAM" id="SSF47769">
    <property type="entry name" value="SAM/Pointed domain"/>
    <property type="match status" value="1"/>
</dbReference>
<dbReference type="GO" id="GO:0036297">
    <property type="term" value="P:interstrand cross-link repair"/>
    <property type="evidence" value="ECO:0007669"/>
    <property type="project" value="TreeGrafter"/>
</dbReference>
<accession>A0AAD5DGY0</accession>
<feature type="region of interest" description="Disordered" evidence="6">
    <location>
        <begin position="36"/>
        <end position="172"/>
    </location>
</feature>
<dbReference type="Pfam" id="PF07522">
    <property type="entry name" value="DRMBL"/>
    <property type="match status" value="1"/>
</dbReference>
<feature type="compositionally biased region" description="Gly residues" evidence="6">
    <location>
        <begin position="367"/>
        <end position="376"/>
    </location>
</feature>
<comment type="subcellular location">
    <subcellularLocation>
        <location evidence="1">Nucleus</location>
    </subcellularLocation>
</comment>
<evidence type="ECO:0000256" key="5">
    <source>
        <dbReference type="ARBA" id="ARBA00023242"/>
    </source>
</evidence>
<sequence length="701" mass="73801">MAAANAPVAAAFCPHCGCFLADLGSTQQQAQHTAACGAAAAARASPAARSQQQRSQHPQQQQQQQTPSGLVPDPRDQEQLGAAEGEGSLVAPDGEEGGEEEEDGNWSEQEEATQAAADGDGLAAAAAAEVAGSEEDGWEGAADGAAAEQSSPGSGGGSTDDDDEEEQAAGAGERAALRAWLAQHGVEKYADHFERAGAGLSLLPCLTDADLQQMGIAALGARKKLLLAAEELADAVEAAAGGEQGAAEGQQWAQQQEPGTEAGAAAVAAAGHHYSQLLQEHAAAAAAEDERRRSHAAAGPSGVGDWRSLVAGGGGAVVTSILNYFKPTGGGKPSKQAAANPGSILSYLKAPDGSSLPVPPPAAQRPAGGGGRGSGKAGQKQWAHKQAMECKPNSPYRHWFLTHFHADHYKGLNGKFDRGTLYCSPPTALLVQQQLRVKPGCIRTVQLNSPILVEGVRVTFLDANHCPGAVMILFEPPGRRPVLHTGDCRLVADMQQEAVLQAVRQAVALAAADAAGVLRQPGGKADLILDTTYCSPEYAFPSQQEVLKFAIDAVKAEAFNPKTLFLFGSYTIGKERLFLEAARVLQRKIYVSVAKRKILDCLNLPPEYRSLLTTDDHETNLHAVPLWMVSQKHMAKLLKHYRGRFSNAVGFQPTGWTHQRDAGQTRARGRRRQKGTIITYQASSGGAEGQQPHYHWYGGLA</sequence>
<dbReference type="Gene3D" id="3.60.15.10">
    <property type="entry name" value="Ribonuclease Z/Hydroxyacylglutathione hydrolase-like"/>
    <property type="match status" value="1"/>
</dbReference>
<name>A0AAD5DGY0_9CHLO</name>
<feature type="compositionally biased region" description="Low complexity" evidence="6">
    <location>
        <begin position="36"/>
        <end position="69"/>
    </location>
</feature>
<gene>
    <name evidence="8" type="ORF">COHA_008323</name>
</gene>
<dbReference type="EMBL" id="JADXDR010000142">
    <property type="protein sequence ID" value="KAI7837835.1"/>
    <property type="molecule type" value="Genomic_DNA"/>
</dbReference>
<dbReference type="GO" id="GO:0003684">
    <property type="term" value="F:damaged DNA binding"/>
    <property type="evidence" value="ECO:0007669"/>
    <property type="project" value="TreeGrafter"/>
</dbReference>
<protein>
    <recommendedName>
        <fullName evidence="7">SAM domain-containing protein</fullName>
    </recommendedName>
</protein>
<dbReference type="InterPro" id="IPR036866">
    <property type="entry name" value="RibonucZ/Hydroxyglut_hydro"/>
</dbReference>
<evidence type="ECO:0000256" key="6">
    <source>
        <dbReference type="SAM" id="MobiDB-lite"/>
    </source>
</evidence>
<dbReference type="InterPro" id="IPR001279">
    <property type="entry name" value="Metallo-B-lactamas"/>
</dbReference>
<evidence type="ECO:0000256" key="4">
    <source>
        <dbReference type="ARBA" id="ARBA00023204"/>
    </source>
</evidence>
<feature type="domain" description="SAM" evidence="7">
    <location>
        <begin position="180"/>
        <end position="235"/>
    </location>
</feature>
<evidence type="ECO:0000256" key="3">
    <source>
        <dbReference type="ARBA" id="ARBA00022763"/>
    </source>
</evidence>
<feature type="compositionally biased region" description="Acidic residues" evidence="6">
    <location>
        <begin position="93"/>
        <end position="111"/>
    </location>
</feature>
<dbReference type="PANTHER" id="PTHR23240:SF6">
    <property type="entry name" value="DNA CROSS-LINK REPAIR 1A PROTEIN"/>
    <property type="match status" value="1"/>
</dbReference>
<dbReference type="SUPFAM" id="SSF56281">
    <property type="entry name" value="Metallo-hydrolase/oxidoreductase"/>
    <property type="match status" value="1"/>
</dbReference>
<keyword evidence="4" id="KW-0234">DNA repair</keyword>
<evidence type="ECO:0000256" key="2">
    <source>
        <dbReference type="ARBA" id="ARBA00010304"/>
    </source>
</evidence>
<dbReference type="SMART" id="SM00849">
    <property type="entry name" value="Lactamase_B"/>
    <property type="match status" value="1"/>
</dbReference>
<dbReference type="InterPro" id="IPR001660">
    <property type="entry name" value="SAM"/>
</dbReference>
<keyword evidence="9" id="KW-1185">Reference proteome</keyword>
<dbReference type="Proteomes" id="UP001205105">
    <property type="component" value="Unassembled WGS sequence"/>
</dbReference>
<keyword evidence="3" id="KW-0227">DNA damage</keyword>
<reference evidence="8" key="1">
    <citation type="submission" date="2020-11" db="EMBL/GenBank/DDBJ databases">
        <title>Chlorella ohadii genome sequencing and assembly.</title>
        <authorList>
            <person name="Murik O."/>
            <person name="Treves H."/>
            <person name="Kedem I."/>
            <person name="Shotland Y."/>
            <person name="Kaplan A."/>
        </authorList>
    </citation>
    <scope>NUCLEOTIDE SEQUENCE</scope>
    <source>
        <strain evidence="8">1</strain>
    </source>
</reference>
<evidence type="ECO:0000313" key="9">
    <source>
        <dbReference type="Proteomes" id="UP001205105"/>
    </source>
</evidence>
<feature type="compositionally biased region" description="Low complexity" evidence="6">
    <location>
        <begin position="139"/>
        <end position="152"/>
    </location>
</feature>
<dbReference type="AlphaFoldDB" id="A0AAD5DGY0"/>
<dbReference type="FunFam" id="3.40.50.12650:FF:000001">
    <property type="entry name" value="DNA cross-link repair 1A"/>
    <property type="match status" value="1"/>
</dbReference>
<dbReference type="PROSITE" id="PS50105">
    <property type="entry name" value="SAM_DOMAIN"/>
    <property type="match status" value="1"/>
</dbReference>
<dbReference type="Pfam" id="PF07647">
    <property type="entry name" value="SAM_2"/>
    <property type="match status" value="1"/>
</dbReference>
<comment type="similarity">
    <text evidence="2">Belongs to the DNA repair metallo-beta-lactamase (DRMBL) family.</text>
</comment>
<dbReference type="CDD" id="cd09487">
    <property type="entry name" value="SAM_superfamily"/>
    <property type="match status" value="1"/>
</dbReference>
<dbReference type="PANTHER" id="PTHR23240">
    <property type="entry name" value="DNA CROSS-LINK REPAIR PROTEIN PSO2/SNM1-RELATED"/>
    <property type="match status" value="1"/>
</dbReference>
<dbReference type="Gene3D" id="3.40.50.12650">
    <property type="match status" value="1"/>
</dbReference>
<dbReference type="SMART" id="SM00454">
    <property type="entry name" value="SAM"/>
    <property type="match status" value="1"/>
</dbReference>
<feature type="compositionally biased region" description="Low complexity" evidence="6">
    <location>
        <begin position="115"/>
        <end position="131"/>
    </location>
</feature>
<dbReference type="CDD" id="cd16273">
    <property type="entry name" value="SNM1A-1C-like_MBL-fold"/>
    <property type="match status" value="1"/>
</dbReference>
<evidence type="ECO:0000256" key="1">
    <source>
        <dbReference type="ARBA" id="ARBA00004123"/>
    </source>
</evidence>
<proteinExistence type="inferred from homology"/>
<organism evidence="8 9">
    <name type="scientific">Chlorella ohadii</name>
    <dbReference type="NCBI Taxonomy" id="2649997"/>
    <lineage>
        <taxon>Eukaryota</taxon>
        <taxon>Viridiplantae</taxon>
        <taxon>Chlorophyta</taxon>
        <taxon>core chlorophytes</taxon>
        <taxon>Trebouxiophyceae</taxon>
        <taxon>Chlorellales</taxon>
        <taxon>Chlorellaceae</taxon>
        <taxon>Chlorella clade</taxon>
        <taxon>Chlorella</taxon>
    </lineage>
</organism>
<feature type="region of interest" description="Disordered" evidence="6">
    <location>
        <begin position="282"/>
        <end position="305"/>
    </location>
</feature>